<dbReference type="Proteomes" id="UP000634136">
    <property type="component" value="Unassembled WGS sequence"/>
</dbReference>
<proteinExistence type="predicted"/>
<dbReference type="EMBL" id="JAAIUW010000010">
    <property type="protein sequence ID" value="KAF7811788.1"/>
    <property type="molecule type" value="Genomic_DNA"/>
</dbReference>
<dbReference type="AlphaFoldDB" id="A0A834W7X5"/>
<sequence>MGRFTVSVGSVRVTHQKEWCAKIADTEKRMEDLCIQRRRRPSVETTEKRLRMETEKRWEELSLRGDGNHTKNP</sequence>
<evidence type="ECO:0000313" key="1">
    <source>
        <dbReference type="EMBL" id="KAF7811788.1"/>
    </source>
</evidence>
<reference evidence="1" key="1">
    <citation type="submission" date="2020-09" db="EMBL/GenBank/DDBJ databases">
        <title>Genome-Enabled Discovery of Anthraquinone Biosynthesis in Senna tora.</title>
        <authorList>
            <person name="Kang S.-H."/>
            <person name="Pandey R.P."/>
            <person name="Lee C.-M."/>
            <person name="Sim J.-S."/>
            <person name="Jeong J.-T."/>
            <person name="Choi B.-S."/>
            <person name="Jung M."/>
            <person name="Ginzburg D."/>
            <person name="Zhao K."/>
            <person name="Won S.Y."/>
            <person name="Oh T.-J."/>
            <person name="Yu Y."/>
            <person name="Kim N.-H."/>
            <person name="Lee O.R."/>
            <person name="Lee T.-H."/>
            <person name="Bashyal P."/>
            <person name="Kim T.-S."/>
            <person name="Lee W.-H."/>
            <person name="Kawkins C."/>
            <person name="Kim C.-K."/>
            <person name="Kim J.S."/>
            <person name="Ahn B.O."/>
            <person name="Rhee S.Y."/>
            <person name="Sohng J.K."/>
        </authorList>
    </citation>
    <scope>NUCLEOTIDE SEQUENCE</scope>
    <source>
        <tissue evidence="1">Leaf</tissue>
    </source>
</reference>
<protein>
    <submittedName>
        <fullName evidence="1">Uncharacterized protein</fullName>
    </submittedName>
</protein>
<keyword evidence="2" id="KW-1185">Reference proteome</keyword>
<name>A0A834W7X5_9FABA</name>
<evidence type="ECO:0000313" key="2">
    <source>
        <dbReference type="Proteomes" id="UP000634136"/>
    </source>
</evidence>
<accession>A0A834W7X5</accession>
<organism evidence="1 2">
    <name type="scientific">Senna tora</name>
    <dbReference type="NCBI Taxonomy" id="362788"/>
    <lineage>
        <taxon>Eukaryota</taxon>
        <taxon>Viridiplantae</taxon>
        <taxon>Streptophyta</taxon>
        <taxon>Embryophyta</taxon>
        <taxon>Tracheophyta</taxon>
        <taxon>Spermatophyta</taxon>
        <taxon>Magnoliopsida</taxon>
        <taxon>eudicotyledons</taxon>
        <taxon>Gunneridae</taxon>
        <taxon>Pentapetalae</taxon>
        <taxon>rosids</taxon>
        <taxon>fabids</taxon>
        <taxon>Fabales</taxon>
        <taxon>Fabaceae</taxon>
        <taxon>Caesalpinioideae</taxon>
        <taxon>Cassia clade</taxon>
        <taxon>Senna</taxon>
    </lineage>
</organism>
<comment type="caution">
    <text evidence="1">The sequence shown here is derived from an EMBL/GenBank/DDBJ whole genome shotgun (WGS) entry which is preliminary data.</text>
</comment>
<gene>
    <name evidence="1" type="ORF">G2W53_032764</name>
</gene>